<gene>
    <name evidence="2" type="ORF">D2T29_22075</name>
</gene>
<reference evidence="2 3" key="2">
    <citation type="submission" date="2019-01" db="EMBL/GenBank/DDBJ databases">
        <authorList>
            <person name="Li Y."/>
        </authorList>
    </citation>
    <scope>NUCLEOTIDE SEQUENCE [LARGE SCALE GENOMIC DNA]</scope>
    <source>
        <strain evidence="2 3">07D10-4-3</strain>
    </source>
</reference>
<organism evidence="2 3">
    <name type="scientific">Paenirhodobacter populi</name>
    <dbReference type="NCBI Taxonomy" id="2306993"/>
    <lineage>
        <taxon>Bacteria</taxon>
        <taxon>Pseudomonadati</taxon>
        <taxon>Pseudomonadota</taxon>
        <taxon>Alphaproteobacteria</taxon>
        <taxon>Rhodobacterales</taxon>
        <taxon>Rhodobacter group</taxon>
        <taxon>Paenirhodobacter</taxon>
    </lineage>
</organism>
<feature type="domain" description="Phage tail assembly chaperone-like" evidence="1">
    <location>
        <begin position="45"/>
        <end position="70"/>
    </location>
</feature>
<dbReference type="EMBL" id="SAUY01000070">
    <property type="protein sequence ID" value="RWR25422.1"/>
    <property type="molecule type" value="Genomic_DNA"/>
</dbReference>
<evidence type="ECO:0000313" key="2">
    <source>
        <dbReference type="EMBL" id="RWR25422.1"/>
    </source>
</evidence>
<dbReference type="Proteomes" id="UP000284451">
    <property type="component" value="Unassembled WGS sequence"/>
</dbReference>
<evidence type="ECO:0000313" key="3">
    <source>
        <dbReference type="Proteomes" id="UP000284451"/>
    </source>
</evidence>
<reference evidence="2 3" key="1">
    <citation type="submission" date="2019-01" db="EMBL/GenBank/DDBJ databases">
        <title>Sinorhodobacter populi sp. nov. isolated from the symptomatic bark tissue of Populus euramericana canker.</title>
        <authorList>
            <person name="Xu G."/>
        </authorList>
    </citation>
    <scope>NUCLEOTIDE SEQUENCE [LARGE SCALE GENOMIC DNA]</scope>
    <source>
        <strain evidence="2 3">07D10-4-3</strain>
    </source>
</reference>
<evidence type="ECO:0000259" key="1">
    <source>
        <dbReference type="Pfam" id="PF16778"/>
    </source>
</evidence>
<dbReference type="Gene3D" id="6.10.140.1310">
    <property type="match status" value="1"/>
</dbReference>
<comment type="caution">
    <text evidence="2">The sequence shown here is derived from an EMBL/GenBank/DDBJ whole genome shotgun (WGS) entry which is preliminary data.</text>
</comment>
<dbReference type="Pfam" id="PF16778">
    <property type="entry name" value="Phage_tail_APC"/>
    <property type="match status" value="1"/>
</dbReference>
<accession>A0A443JY20</accession>
<name>A0A443JY20_9RHOB</name>
<protein>
    <recommendedName>
        <fullName evidence="1">Phage tail assembly chaperone-like domain-containing protein</fullName>
    </recommendedName>
</protein>
<dbReference type="InterPro" id="IPR031893">
    <property type="entry name" value="Phage_tail_APC"/>
</dbReference>
<proteinExistence type="predicted"/>
<dbReference type="AlphaFoldDB" id="A0A443JY20"/>
<feature type="non-terminal residue" evidence="2">
    <location>
        <position position="70"/>
    </location>
</feature>
<sequence>MSIYVDAAGAVHPLPPRPGETWAFDRASGAWIDIRTSAEILDAAWETLRAERDRRLTASDRYVLPDYPIT</sequence>